<sequence>MTLSASTQLAVVDHFIENYSRTEFEFIISLFPVSKLSEEIKSNERKFRTYLKGFRPDKLPIKRFQEIFYKSIYSGKNITLALQLNNLVKGYTLKMDKLISDRIEPAKTVKEKIKSNNIDTFTKLLDLLIENNYDQSDKIIVYFKMLNIELTDDQLQYLHKNFEQLLVNRSVRLLVEKEVSEKYKQEIKDLTYNLKDELKDKENQIKQQQEILEQVRKEYQSIIFTKDREFKNREAEYNLDIEKKVQGNIKSKKRINELESREQSMINKIKEQENKISNITSLLDKKEREMIPQIESKWNTLNTELLNQQANLKHTIRILEGHKNNLTLVVEKLDYKKSELEKVILSYEENGGKVISNIKDLMSKFGFESTNMRSQNRVHFIAGNKSEVDIETVDRFDFIEDLSDNLNISGVQDFYINDMARYLYAIFVSGMSPLLIGYNTRKMANALSNLFNGSNADIISLPPGFDDMNELNRVVNSSMSKVLLIENAVDNISDFIYLPLLKQNNDKFILFSMESSEHLNLISQSIFNYMVPIDVDSILQYVKNPGDLIKTKTDITVFNYTIDENLVRTNLRHLKKIAPIYFLSPSTKIRWAEVMAVIDSLDINKAFYCIIVFSLTMLCRQTKKTEELSKYIQQQNLEPEMFKFLNSFIVDSI</sequence>
<dbReference type="Proteomes" id="UP000608071">
    <property type="component" value="Unassembled WGS sequence"/>
</dbReference>
<proteinExistence type="predicted"/>
<comment type="caution">
    <text evidence="2">The sequence shown here is derived from an EMBL/GenBank/DDBJ whole genome shotgun (WGS) entry which is preliminary data.</text>
</comment>
<evidence type="ECO:0000313" key="3">
    <source>
        <dbReference type="Proteomes" id="UP000608071"/>
    </source>
</evidence>
<name>A0ABR8T349_9BACL</name>
<dbReference type="RefSeq" id="WP_191802637.1">
    <property type="nucleotide sequence ID" value="NZ_JACSQL010000009.1"/>
</dbReference>
<accession>A0ABR8T349</accession>
<protein>
    <submittedName>
        <fullName evidence="2">Uncharacterized protein</fullName>
    </submittedName>
</protein>
<evidence type="ECO:0000313" key="2">
    <source>
        <dbReference type="EMBL" id="MBD7970009.1"/>
    </source>
</evidence>
<reference evidence="2 3" key="1">
    <citation type="submission" date="2020-08" db="EMBL/GenBank/DDBJ databases">
        <title>A Genomic Blueprint of the Chicken Gut Microbiome.</title>
        <authorList>
            <person name="Gilroy R."/>
            <person name="Ravi A."/>
            <person name="Getino M."/>
            <person name="Pursley I."/>
            <person name="Horton D.L."/>
            <person name="Alikhan N.-F."/>
            <person name="Baker D."/>
            <person name="Gharbi K."/>
            <person name="Hall N."/>
            <person name="Watson M."/>
            <person name="Adriaenssens E.M."/>
            <person name="Foster-Nyarko E."/>
            <person name="Jarju S."/>
            <person name="Secka A."/>
            <person name="Antonio M."/>
            <person name="Oren A."/>
            <person name="Chaudhuri R."/>
            <person name="La Ragione R.M."/>
            <person name="Hildebrand F."/>
            <person name="Pallen M.J."/>
        </authorList>
    </citation>
    <scope>NUCLEOTIDE SEQUENCE [LARGE SCALE GENOMIC DNA]</scope>
    <source>
        <strain evidence="2 3">Sa2BVA9</strain>
    </source>
</reference>
<keyword evidence="3" id="KW-1185">Reference proteome</keyword>
<dbReference type="EMBL" id="JACSQL010000009">
    <property type="protein sequence ID" value="MBD7970009.1"/>
    <property type="molecule type" value="Genomic_DNA"/>
</dbReference>
<organism evidence="2 3">
    <name type="scientific">Paenibacillus gallinarum</name>
    <dbReference type="NCBI Taxonomy" id="2762232"/>
    <lineage>
        <taxon>Bacteria</taxon>
        <taxon>Bacillati</taxon>
        <taxon>Bacillota</taxon>
        <taxon>Bacilli</taxon>
        <taxon>Bacillales</taxon>
        <taxon>Paenibacillaceae</taxon>
        <taxon>Paenibacillus</taxon>
    </lineage>
</organism>
<gene>
    <name evidence="2" type="ORF">H9647_18265</name>
</gene>
<feature type="coiled-coil region" evidence="1">
    <location>
        <begin position="255"/>
        <end position="289"/>
    </location>
</feature>
<evidence type="ECO:0000256" key="1">
    <source>
        <dbReference type="SAM" id="Coils"/>
    </source>
</evidence>
<feature type="coiled-coil region" evidence="1">
    <location>
        <begin position="180"/>
        <end position="218"/>
    </location>
</feature>
<keyword evidence="1" id="KW-0175">Coiled coil</keyword>